<evidence type="ECO:0000256" key="8">
    <source>
        <dbReference type="ARBA" id="ARBA00048679"/>
    </source>
</evidence>
<dbReference type="Pfam" id="PF00069">
    <property type="entry name" value="Pkinase"/>
    <property type="match status" value="2"/>
</dbReference>
<feature type="region of interest" description="Disordered" evidence="10">
    <location>
        <begin position="823"/>
        <end position="844"/>
    </location>
</feature>
<dbReference type="InterPro" id="IPR000961">
    <property type="entry name" value="AGC-kinase_C"/>
</dbReference>
<feature type="region of interest" description="Disordered" evidence="10">
    <location>
        <begin position="292"/>
        <end position="312"/>
    </location>
</feature>
<keyword evidence="2" id="KW-0723">Serine/threonine-protein kinase</keyword>
<dbReference type="InterPro" id="IPR050236">
    <property type="entry name" value="Ser_Thr_kinase_AGC"/>
</dbReference>
<dbReference type="SUPFAM" id="SSF56112">
    <property type="entry name" value="Protein kinase-like (PK-like)"/>
    <property type="match status" value="1"/>
</dbReference>
<feature type="compositionally biased region" description="Basic and acidic residues" evidence="10">
    <location>
        <begin position="187"/>
        <end position="201"/>
    </location>
</feature>
<gene>
    <name evidence="13" type="ORF">QBC40DRAFT_221199</name>
</gene>
<evidence type="ECO:0000256" key="3">
    <source>
        <dbReference type="ARBA" id="ARBA00022679"/>
    </source>
</evidence>
<keyword evidence="14" id="KW-1185">Reference proteome</keyword>
<dbReference type="Gene3D" id="3.30.200.20">
    <property type="entry name" value="Phosphorylase Kinase, domain 1"/>
    <property type="match status" value="2"/>
</dbReference>
<feature type="compositionally biased region" description="Polar residues" evidence="10">
    <location>
        <begin position="242"/>
        <end position="252"/>
    </location>
</feature>
<dbReference type="InterPro" id="IPR000719">
    <property type="entry name" value="Prot_kinase_dom"/>
</dbReference>
<dbReference type="PANTHER" id="PTHR24356">
    <property type="entry name" value="SERINE/THREONINE-PROTEIN KINASE"/>
    <property type="match status" value="1"/>
</dbReference>
<keyword evidence="5 13" id="KW-0418">Kinase</keyword>
<feature type="domain" description="Protein kinase" evidence="11">
    <location>
        <begin position="368"/>
        <end position="703"/>
    </location>
</feature>
<feature type="region of interest" description="Disordered" evidence="10">
    <location>
        <begin position="567"/>
        <end position="591"/>
    </location>
</feature>
<feature type="binding site" evidence="9">
    <location>
        <position position="401"/>
    </location>
    <ligand>
        <name>ATP</name>
        <dbReference type="ChEBI" id="CHEBI:30616"/>
    </ligand>
</feature>
<feature type="region of interest" description="Disordered" evidence="10">
    <location>
        <begin position="1047"/>
        <end position="1166"/>
    </location>
</feature>
<evidence type="ECO:0000256" key="6">
    <source>
        <dbReference type="ARBA" id="ARBA00022840"/>
    </source>
</evidence>
<feature type="region of interest" description="Disordered" evidence="10">
    <location>
        <begin position="134"/>
        <end position="252"/>
    </location>
</feature>
<evidence type="ECO:0000256" key="1">
    <source>
        <dbReference type="ARBA" id="ARBA00012513"/>
    </source>
</evidence>
<organism evidence="13 14">
    <name type="scientific">Triangularia verruculosa</name>
    <dbReference type="NCBI Taxonomy" id="2587418"/>
    <lineage>
        <taxon>Eukaryota</taxon>
        <taxon>Fungi</taxon>
        <taxon>Dikarya</taxon>
        <taxon>Ascomycota</taxon>
        <taxon>Pezizomycotina</taxon>
        <taxon>Sordariomycetes</taxon>
        <taxon>Sordariomycetidae</taxon>
        <taxon>Sordariales</taxon>
        <taxon>Podosporaceae</taxon>
        <taxon>Triangularia</taxon>
    </lineage>
</organism>
<evidence type="ECO:0000256" key="5">
    <source>
        <dbReference type="ARBA" id="ARBA00022777"/>
    </source>
</evidence>
<evidence type="ECO:0000256" key="2">
    <source>
        <dbReference type="ARBA" id="ARBA00022527"/>
    </source>
</evidence>
<dbReference type="Proteomes" id="UP001303160">
    <property type="component" value="Unassembled WGS sequence"/>
</dbReference>
<dbReference type="SMART" id="SM00220">
    <property type="entry name" value="S_TKc"/>
    <property type="match status" value="1"/>
</dbReference>
<evidence type="ECO:0000313" key="14">
    <source>
        <dbReference type="Proteomes" id="UP001303160"/>
    </source>
</evidence>
<comment type="caution">
    <text evidence="13">The sequence shown here is derived from an EMBL/GenBank/DDBJ whole genome shotgun (WGS) entry which is preliminary data.</text>
</comment>
<dbReference type="InterPro" id="IPR011009">
    <property type="entry name" value="Kinase-like_dom_sf"/>
</dbReference>
<evidence type="ECO:0000259" key="12">
    <source>
        <dbReference type="PROSITE" id="PS51285"/>
    </source>
</evidence>
<dbReference type="EC" id="2.7.11.1" evidence="1"/>
<evidence type="ECO:0000256" key="10">
    <source>
        <dbReference type="SAM" id="MobiDB-lite"/>
    </source>
</evidence>
<evidence type="ECO:0000313" key="13">
    <source>
        <dbReference type="EMBL" id="KAK4202437.1"/>
    </source>
</evidence>
<dbReference type="GO" id="GO:0005524">
    <property type="term" value="F:ATP binding"/>
    <property type="evidence" value="ECO:0007669"/>
    <property type="project" value="UniProtKB-UniRule"/>
</dbReference>
<dbReference type="PROSITE" id="PS50011">
    <property type="entry name" value="PROTEIN_KINASE_DOM"/>
    <property type="match status" value="1"/>
</dbReference>
<keyword evidence="3" id="KW-0808">Transferase</keyword>
<name>A0AAN6XRC5_9PEZI</name>
<comment type="catalytic activity">
    <reaction evidence="8">
        <text>L-seryl-[protein] + ATP = O-phospho-L-seryl-[protein] + ADP + H(+)</text>
        <dbReference type="Rhea" id="RHEA:17989"/>
        <dbReference type="Rhea" id="RHEA-COMP:9863"/>
        <dbReference type="Rhea" id="RHEA-COMP:11604"/>
        <dbReference type="ChEBI" id="CHEBI:15378"/>
        <dbReference type="ChEBI" id="CHEBI:29999"/>
        <dbReference type="ChEBI" id="CHEBI:30616"/>
        <dbReference type="ChEBI" id="CHEBI:83421"/>
        <dbReference type="ChEBI" id="CHEBI:456216"/>
        <dbReference type="EC" id="2.7.11.1"/>
    </reaction>
</comment>
<reference evidence="13" key="2">
    <citation type="submission" date="2023-05" db="EMBL/GenBank/DDBJ databases">
        <authorList>
            <consortium name="Lawrence Berkeley National Laboratory"/>
            <person name="Steindorff A."/>
            <person name="Hensen N."/>
            <person name="Bonometti L."/>
            <person name="Westerberg I."/>
            <person name="Brannstrom I.O."/>
            <person name="Guillou S."/>
            <person name="Cros-Aarteil S."/>
            <person name="Calhoun S."/>
            <person name="Haridas S."/>
            <person name="Kuo A."/>
            <person name="Mondo S."/>
            <person name="Pangilinan J."/>
            <person name="Riley R."/>
            <person name="Labutti K."/>
            <person name="Andreopoulos B."/>
            <person name="Lipzen A."/>
            <person name="Chen C."/>
            <person name="Yanf M."/>
            <person name="Daum C."/>
            <person name="Ng V."/>
            <person name="Clum A."/>
            <person name="Ohm R."/>
            <person name="Martin F."/>
            <person name="Silar P."/>
            <person name="Natvig D."/>
            <person name="Lalanne C."/>
            <person name="Gautier V."/>
            <person name="Ament-Velasquez S.L."/>
            <person name="Kruys A."/>
            <person name="Hutchinson M.I."/>
            <person name="Powell A.J."/>
            <person name="Barry K."/>
            <person name="Miller A.N."/>
            <person name="Grigoriev I.V."/>
            <person name="Debuchy R."/>
            <person name="Gladieux P."/>
            <person name="Thoren M.H."/>
            <person name="Johannesson H."/>
        </authorList>
    </citation>
    <scope>NUCLEOTIDE SEQUENCE</scope>
    <source>
        <strain evidence="13">CBS 315.58</strain>
    </source>
</reference>
<evidence type="ECO:0000256" key="7">
    <source>
        <dbReference type="ARBA" id="ARBA00047899"/>
    </source>
</evidence>
<accession>A0AAN6XRC5</accession>
<dbReference type="PROSITE" id="PS00107">
    <property type="entry name" value="PROTEIN_KINASE_ATP"/>
    <property type="match status" value="1"/>
</dbReference>
<keyword evidence="6 9" id="KW-0067">ATP-binding</keyword>
<proteinExistence type="predicted"/>
<keyword evidence="4 9" id="KW-0547">Nucleotide-binding</keyword>
<feature type="compositionally biased region" description="Pro residues" evidence="10">
    <location>
        <begin position="1093"/>
        <end position="1102"/>
    </location>
</feature>
<protein>
    <recommendedName>
        <fullName evidence="1">non-specific serine/threonine protein kinase</fullName>
        <ecNumber evidence="1">2.7.11.1</ecNumber>
    </recommendedName>
</protein>
<feature type="compositionally biased region" description="Low complexity" evidence="10">
    <location>
        <begin position="161"/>
        <end position="177"/>
    </location>
</feature>
<reference evidence="13" key="1">
    <citation type="journal article" date="2023" name="Mol. Phylogenet. Evol.">
        <title>Genome-scale phylogeny and comparative genomics of the fungal order Sordariales.</title>
        <authorList>
            <person name="Hensen N."/>
            <person name="Bonometti L."/>
            <person name="Westerberg I."/>
            <person name="Brannstrom I.O."/>
            <person name="Guillou S."/>
            <person name="Cros-Aarteil S."/>
            <person name="Calhoun S."/>
            <person name="Haridas S."/>
            <person name="Kuo A."/>
            <person name="Mondo S."/>
            <person name="Pangilinan J."/>
            <person name="Riley R."/>
            <person name="LaButti K."/>
            <person name="Andreopoulos B."/>
            <person name="Lipzen A."/>
            <person name="Chen C."/>
            <person name="Yan M."/>
            <person name="Daum C."/>
            <person name="Ng V."/>
            <person name="Clum A."/>
            <person name="Steindorff A."/>
            <person name="Ohm R.A."/>
            <person name="Martin F."/>
            <person name="Silar P."/>
            <person name="Natvig D.O."/>
            <person name="Lalanne C."/>
            <person name="Gautier V."/>
            <person name="Ament-Velasquez S.L."/>
            <person name="Kruys A."/>
            <person name="Hutchinson M.I."/>
            <person name="Powell A.J."/>
            <person name="Barry K."/>
            <person name="Miller A.N."/>
            <person name="Grigoriev I.V."/>
            <person name="Debuchy R."/>
            <person name="Gladieux P."/>
            <person name="Hiltunen Thoren M."/>
            <person name="Johannesson H."/>
        </authorList>
    </citation>
    <scope>NUCLEOTIDE SEQUENCE</scope>
    <source>
        <strain evidence="13">CBS 315.58</strain>
    </source>
</reference>
<dbReference type="AlphaFoldDB" id="A0AAN6XRC5"/>
<feature type="compositionally biased region" description="Pro residues" evidence="10">
    <location>
        <begin position="1067"/>
        <end position="1079"/>
    </location>
</feature>
<evidence type="ECO:0000259" key="11">
    <source>
        <dbReference type="PROSITE" id="PS50011"/>
    </source>
</evidence>
<feature type="compositionally biased region" description="Low complexity" evidence="10">
    <location>
        <begin position="1110"/>
        <end position="1127"/>
    </location>
</feature>
<comment type="catalytic activity">
    <reaction evidence="7">
        <text>L-threonyl-[protein] + ATP = O-phospho-L-threonyl-[protein] + ADP + H(+)</text>
        <dbReference type="Rhea" id="RHEA:46608"/>
        <dbReference type="Rhea" id="RHEA-COMP:11060"/>
        <dbReference type="Rhea" id="RHEA-COMP:11605"/>
        <dbReference type="ChEBI" id="CHEBI:15378"/>
        <dbReference type="ChEBI" id="CHEBI:30013"/>
        <dbReference type="ChEBI" id="CHEBI:30616"/>
        <dbReference type="ChEBI" id="CHEBI:61977"/>
        <dbReference type="ChEBI" id="CHEBI:456216"/>
        <dbReference type="EC" id="2.7.11.1"/>
    </reaction>
</comment>
<feature type="compositionally biased region" description="Polar residues" evidence="10">
    <location>
        <begin position="145"/>
        <end position="160"/>
    </location>
</feature>
<feature type="region of interest" description="Disordered" evidence="10">
    <location>
        <begin position="948"/>
        <end position="968"/>
    </location>
</feature>
<dbReference type="GO" id="GO:0004674">
    <property type="term" value="F:protein serine/threonine kinase activity"/>
    <property type="evidence" value="ECO:0007669"/>
    <property type="project" value="UniProtKB-KW"/>
</dbReference>
<feature type="domain" description="AGC-kinase C-terminal" evidence="12">
    <location>
        <begin position="789"/>
        <end position="865"/>
    </location>
</feature>
<dbReference type="EMBL" id="MU863897">
    <property type="protein sequence ID" value="KAK4202437.1"/>
    <property type="molecule type" value="Genomic_DNA"/>
</dbReference>
<dbReference type="PROSITE" id="PS51285">
    <property type="entry name" value="AGC_KINASE_CTER"/>
    <property type="match status" value="1"/>
</dbReference>
<evidence type="ECO:0000256" key="4">
    <source>
        <dbReference type="ARBA" id="ARBA00022741"/>
    </source>
</evidence>
<dbReference type="InterPro" id="IPR017441">
    <property type="entry name" value="Protein_kinase_ATP_BS"/>
</dbReference>
<dbReference type="PROSITE" id="PS00108">
    <property type="entry name" value="PROTEIN_KINASE_ST"/>
    <property type="match status" value="1"/>
</dbReference>
<dbReference type="Gene3D" id="1.10.510.10">
    <property type="entry name" value="Transferase(Phosphotransferase) domain 1"/>
    <property type="match status" value="2"/>
</dbReference>
<dbReference type="InterPro" id="IPR008271">
    <property type="entry name" value="Ser/Thr_kinase_AS"/>
</dbReference>
<dbReference type="PANTHER" id="PTHR24356:SF400">
    <property type="entry name" value="SERINE_THREONINE-PROTEIN KINASE CBK1"/>
    <property type="match status" value="1"/>
</dbReference>
<evidence type="ECO:0000256" key="9">
    <source>
        <dbReference type="PROSITE-ProRule" id="PRU10141"/>
    </source>
</evidence>
<dbReference type="GO" id="GO:0035556">
    <property type="term" value="P:intracellular signal transduction"/>
    <property type="evidence" value="ECO:0007669"/>
    <property type="project" value="TreeGrafter"/>
</dbReference>
<feature type="compositionally biased region" description="Basic residues" evidence="10">
    <location>
        <begin position="224"/>
        <end position="238"/>
    </location>
</feature>
<sequence length="1166" mass="130541">MKSRTAEQHSQIASISLGAGYKLNDNTSVWSFAPSDHSPTQASKLSRHRFGILSAFKSLTNLTTEKPPVGKKSEERPSGCRGAKSILSAGILKMSSALLRAPMEPTIIHRTQTKSRPLLHQQTFEQHQLHIESFPLPPPQVITPAATNTTNSNDTVPSLPSTQQTSNNNSSASPKNSTGQTSMDSSPNKEHRKGADSTEKKQNRHQHNIPPPPSTVSTSSSNAIRHHAHYSHTHHHRDNHIDTSPATVSPSPDSILTTIQESPLDVISPSILTVEKAAAAKIALESYFNEKYASGPTDRESRKQILESQLSAKSSSTRKGWTAAQASAARAEFLQQETDNLREMRVLKSRGAGMNIKECRDGVQENGFEEVQILGKGSFGVVKLVRKSGQGKVYAMKCIRKRDMIKTQQEGHLKAERDFLIASEGCQWVVQLIASFQDLKNLYLVTEYMPGGDFLGFLIRQNTLPEEAAKFYIAEMILAVEATHSLKFIHRDIKPNNFLISASGHLKISDFSLAFDGHWSHDLAYFTSHRYSLVEKLGLHVHGDRQDKDESRSTQIMLKWTSNIQTGIEKHQPKQETGNGDGGGGREPLLNWRNRNGNRAAAVSIMGTSQYMAPEVVKGECYDARCDYWSVAVILYECLYGSTPFFSEEGRSVTKRNILNHRETFHLPQKPVVSSRCQHLLASLITEKENRLCSKKYRMKDFVMASRQGTGQQQQGMMTSSMSAPSLAALGVATMMPGGGNFDGNGGGGGGGCGGGPAQVPNPRWANEYADHFVFPNDAEDIKSHKWFKTIAWDHLHQTIPPHIPILDSADDTTYFDDESLSDWSKTSYEDPASENEEEIENQRLEDEGYHGMSKRALEQMAKDQKMMQERREEEDKTGMMNQLRRRPSLQKWVLEAMKNAPFDIEYYSGLELEIDNAGPEQGITHEEKSVMKMYLFQFGCRMYRDGEAKTKDKKEEKKKKRPRDKILRDPKMGRIAMDVRRRTAFAGYEWVGCRGLNTGDADVLGGQENSRLDGTPLRVQSTRQSLQLQQQAQIQTPRQAANVGMGLDGGYDGSPESISTPRYQWGPPPPTGLPPPHVHPAMTGFTIQPDPFWRPPAPPQPQFTHAQYQQSTRQFSPYQQQQPRQFRPQHHPPQQSRHHTPNQKQYQSQIPRHIPSPRGQAPAPR</sequence>